<dbReference type="Pfam" id="PF13640">
    <property type="entry name" value="2OG-FeII_Oxy_3"/>
    <property type="match status" value="1"/>
</dbReference>
<feature type="domain" description="Fe2OG dioxygenase" evidence="6">
    <location>
        <begin position="81"/>
        <end position="188"/>
    </location>
</feature>
<dbReference type="PANTHER" id="PTHR10869">
    <property type="entry name" value="PROLYL 4-HYDROXYLASE ALPHA SUBUNIT"/>
    <property type="match status" value="1"/>
</dbReference>
<dbReference type="SMART" id="SM00702">
    <property type="entry name" value="P4Hc"/>
    <property type="match status" value="1"/>
</dbReference>
<dbReference type="Proteomes" id="UP000278143">
    <property type="component" value="Unassembled WGS sequence"/>
</dbReference>
<evidence type="ECO:0000256" key="2">
    <source>
        <dbReference type="ARBA" id="ARBA00022723"/>
    </source>
</evidence>
<evidence type="ECO:0000259" key="6">
    <source>
        <dbReference type="PROSITE" id="PS51471"/>
    </source>
</evidence>
<dbReference type="GO" id="GO:0004656">
    <property type="term" value="F:procollagen-proline 4-dioxygenase activity"/>
    <property type="evidence" value="ECO:0007669"/>
    <property type="project" value="TreeGrafter"/>
</dbReference>
<dbReference type="GO" id="GO:0005506">
    <property type="term" value="F:iron ion binding"/>
    <property type="evidence" value="ECO:0007669"/>
    <property type="project" value="InterPro"/>
</dbReference>
<dbReference type="Gene3D" id="2.60.120.620">
    <property type="entry name" value="q2cbj1_9rhob like domain"/>
    <property type="match status" value="1"/>
</dbReference>
<proteinExistence type="predicted"/>
<dbReference type="InterPro" id="IPR006620">
    <property type="entry name" value="Pro_4_hyd_alph"/>
</dbReference>
<dbReference type="EMBL" id="KZ991962">
    <property type="protein sequence ID" value="RKP22553.1"/>
    <property type="molecule type" value="Genomic_DNA"/>
</dbReference>
<comment type="cofactor">
    <cofactor evidence="1">
        <name>L-ascorbate</name>
        <dbReference type="ChEBI" id="CHEBI:38290"/>
    </cofactor>
</comment>
<evidence type="ECO:0000256" key="1">
    <source>
        <dbReference type="ARBA" id="ARBA00001961"/>
    </source>
</evidence>
<feature type="non-terminal residue" evidence="7">
    <location>
        <position position="188"/>
    </location>
</feature>
<evidence type="ECO:0000256" key="3">
    <source>
        <dbReference type="ARBA" id="ARBA00022964"/>
    </source>
</evidence>
<keyword evidence="4" id="KW-0560">Oxidoreductase</keyword>
<evidence type="ECO:0000256" key="5">
    <source>
        <dbReference type="ARBA" id="ARBA00023004"/>
    </source>
</evidence>
<evidence type="ECO:0000313" key="8">
    <source>
        <dbReference type="Proteomes" id="UP000278143"/>
    </source>
</evidence>
<dbReference type="GO" id="GO:0031418">
    <property type="term" value="F:L-ascorbic acid binding"/>
    <property type="evidence" value="ECO:0007669"/>
    <property type="project" value="InterPro"/>
</dbReference>
<evidence type="ECO:0000256" key="4">
    <source>
        <dbReference type="ARBA" id="ARBA00023002"/>
    </source>
</evidence>
<gene>
    <name evidence="7" type="ORF">SYNPS1DRAFT_8095</name>
</gene>
<dbReference type="AlphaFoldDB" id="A0A4P9YRM4"/>
<dbReference type="OrthoDB" id="420380at2759"/>
<keyword evidence="3" id="KW-0223">Dioxygenase</keyword>
<protein>
    <recommendedName>
        <fullName evidence="6">Fe2OG dioxygenase domain-containing protein</fullName>
    </recommendedName>
</protein>
<keyword evidence="5" id="KW-0408">Iron</keyword>
<keyword evidence="8" id="KW-1185">Reference proteome</keyword>
<dbReference type="GO" id="GO:0005783">
    <property type="term" value="C:endoplasmic reticulum"/>
    <property type="evidence" value="ECO:0007669"/>
    <property type="project" value="TreeGrafter"/>
</dbReference>
<accession>A0A4P9YRM4</accession>
<dbReference type="InterPro" id="IPR044862">
    <property type="entry name" value="Pro_4_hyd_alph_FE2OG_OXY"/>
</dbReference>
<organism evidence="7 8">
    <name type="scientific">Syncephalis pseudoplumigaleata</name>
    <dbReference type="NCBI Taxonomy" id="1712513"/>
    <lineage>
        <taxon>Eukaryota</taxon>
        <taxon>Fungi</taxon>
        <taxon>Fungi incertae sedis</taxon>
        <taxon>Zoopagomycota</taxon>
        <taxon>Zoopagomycotina</taxon>
        <taxon>Zoopagomycetes</taxon>
        <taxon>Zoopagales</taxon>
        <taxon>Piptocephalidaceae</taxon>
        <taxon>Syncephalis</taxon>
    </lineage>
</organism>
<evidence type="ECO:0000313" key="7">
    <source>
        <dbReference type="EMBL" id="RKP22553.1"/>
    </source>
</evidence>
<dbReference type="PANTHER" id="PTHR10869:SF246">
    <property type="entry name" value="TRANSMEMBRANE PROLYL 4-HYDROXYLASE"/>
    <property type="match status" value="1"/>
</dbReference>
<reference evidence="8" key="1">
    <citation type="journal article" date="2018" name="Nat. Microbiol.">
        <title>Leveraging single-cell genomics to expand the fungal tree of life.</title>
        <authorList>
            <person name="Ahrendt S.R."/>
            <person name="Quandt C.A."/>
            <person name="Ciobanu D."/>
            <person name="Clum A."/>
            <person name="Salamov A."/>
            <person name="Andreopoulos B."/>
            <person name="Cheng J.F."/>
            <person name="Woyke T."/>
            <person name="Pelin A."/>
            <person name="Henrissat B."/>
            <person name="Reynolds N.K."/>
            <person name="Benny G.L."/>
            <person name="Smith M.E."/>
            <person name="James T.Y."/>
            <person name="Grigoriev I.V."/>
        </authorList>
    </citation>
    <scope>NUCLEOTIDE SEQUENCE [LARGE SCALE GENOMIC DNA]</scope>
    <source>
        <strain evidence="8">Benny S71-1</strain>
    </source>
</reference>
<sequence length="188" mass="21673">YSAYILHRDPMVIYLEDFLQPGEAEHMISIATPKMERSRVVGNSKRSESRTSSSAYLERSQDDVVRCIEERASLFTNISIEATEPLQVVWYTEGQEFRSHHDYLPREHLKKGDDGSRHGQRYTTFLVYLSEPAEGGGTLFDMLGLEVAPKKNAALFWYNVDHHEREDIRTVHGGLPVERGEKYAINIW</sequence>
<dbReference type="PROSITE" id="PS51471">
    <property type="entry name" value="FE2OG_OXY"/>
    <property type="match status" value="1"/>
</dbReference>
<keyword evidence="2" id="KW-0479">Metal-binding</keyword>
<name>A0A4P9YRM4_9FUNG</name>
<dbReference type="InterPro" id="IPR005123">
    <property type="entry name" value="Oxoglu/Fe-dep_dioxygenase_dom"/>
</dbReference>
<dbReference type="InterPro" id="IPR045054">
    <property type="entry name" value="P4HA-like"/>
</dbReference>
<feature type="non-terminal residue" evidence="7">
    <location>
        <position position="1"/>
    </location>
</feature>